<protein>
    <recommendedName>
        <fullName evidence="3">DUF2231 domain-containing protein</fullName>
    </recommendedName>
</protein>
<feature type="transmembrane region" description="Helical" evidence="1">
    <location>
        <begin position="47"/>
        <end position="70"/>
    </location>
</feature>
<accession>A0AB39USM1</accession>
<organism evidence="2">
    <name type="scientific">Thermohahella caldifontis</name>
    <dbReference type="NCBI Taxonomy" id="3142973"/>
    <lineage>
        <taxon>Bacteria</taxon>
        <taxon>Pseudomonadati</taxon>
        <taxon>Pseudomonadota</taxon>
        <taxon>Gammaproteobacteria</taxon>
        <taxon>Oceanospirillales</taxon>
        <taxon>Hahellaceae</taxon>
        <taxon>Thermohahella</taxon>
    </lineage>
</organism>
<dbReference type="EMBL" id="CP154858">
    <property type="protein sequence ID" value="XDT71289.1"/>
    <property type="molecule type" value="Genomic_DNA"/>
</dbReference>
<keyword evidence="1" id="KW-0472">Membrane</keyword>
<gene>
    <name evidence="2" type="ORF">AAIA72_10775</name>
</gene>
<feature type="transmembrane region" description="Helical" evidence="1">
    <location>
        <begin position="116"/>
        <end position="138"/>
    </location>
</feature>
<reference evidence="2" key="1">
    <citation type="submission" date="2024-05" db="EMBL/GenBank/DDBJ databases">
        <title>Genome sequencing of novel strain.</title>
        <authorList>
            <person name="Ganbat D."/>
            <person name="Ganbat S."/>
            <person name="Lee S.-J."/>
        </authorList>
    </citation>
    <scope>NUCLEOTIDE SEQUENCE</scope>
    <source>
        <strain evidence="2">SMD15-11</strain>
    </source>
</reference>
<dbReference type="KEGG" id="tcd:AAIA72_10775"/>
<feature type="transmembrane region" description="Helical" evidence="1">
    <location>
        <begin position="12"/>
        <end position="35"/>
    </location>
</feature>
<feature type="transmembrane region" description="Helical" evidence="1">
    <location>
        <begin position="82"/>
        <end position="104"/>
    </location>
</feature>
<sequence>MKDTTARRLYTRPLYLSIFVAVIIELVNFAIFGYGLNVDDASHFQEFIWTVCVGGLGMGSLLGVMIDVVVTGRLQGTEARNTILILTVLVLGIVTKFVTIALQGQAELLNVSDHTLMYVGVGLLLALLAGWVLGVLLYTEKGRQALVRARL</sequence>
<dbReference type="AlphaFoldDB" id="A0AB39USM1"/>
<evidence type="ECO:0000313" key="2">
    <source>
        <dbReference type="EMBL" id="XDT71289.1"/>
    </source>
</evidence>
<proteinExistence type="predicted"/>
<evidence type="ECO:0008006" key="3">
    <source>
        <dbReference type="Google" id="ProtNLM"/>
    </source>
</evidence>
<dbReference type="RefSeq" id="WP_369600325.1">
    <property type="nucleotide sequence ID" value="NZ_CP154858.1"/>
</dbReference>
<keyword evidence="1" id="KW-0812">Transmembrane</keyword>
<keyword evidence="1" id="KW-1133">Transmembrane helix</keyword>
<name>A0AB39USM1_9GAMM</name>
<evidence type="ECO:0000256" key="1">
    <source>
        <dbReference type="SAM" id="Phobius"/>
    </source>
</evidence>